<feature type="domain" description="XdhC Rossmann" evidence="2">
    <location>
        <begin position="109"/>
        <end position="251"/>
    </location>
</feature>
<name>A0A381REQ5_9ZZZZ</name>
<reference evidence="3" key="1">
    <citation type="submission" date="2018-05" db="EMBL/GenBank/DDBJ databases">
        <authorList>
            <person name="Lanie J.A."/>
            <person name="Ng W.-L."/>
            <person name="Kazmierczak K.M."/>
            <person name="Andrzejewski T.M."/>
            <person name="Davidsen T.M."/>
            <person name="Wayne K.J."/>
            <person name="Tettelin H."/>
            <person name="Glass J.I."/>
            <person name="Rusch D."/>
            <person name="Podicherti R."/>
            <person name="Tsui H.-C.T."/>
            <person name="Winkler M.E."/>
        </authorList>
    </citation>
    <scope>NUCLEOTIDE SEQUENCE</scope>
</reference>
<dbReference type="InterPro" id="IPR027051">
    <property type="entry name" value="XdhC_Rossmann_dom"/>
</dbReference>
<dbReference type="Pfam" id="PF02625">
    <property type="entry name" value="XdhC_CoxI"/>
    <property type="match status" value="1"/>
</dbReference>
<dbReference type="Pfam" id="PF13478">
    <property type="entry name" value="XdhC_C"/>
    <property type="match status" value="1"/>
</dbReference>
<sequence>MSQEVFKAVAQALADGEPAALVTIVKTQGSTPQRVGAKMLVYADGRTVGTIGGGCYENDAFWKAREALEDRRPVIANYELSDDFAEESGLVCGGQMEVYIEPLEPSPPLYIVGAGHIAYHLASIAAGVGFQIHVVDDREKFANPERFPDAVEVVVESIPDWLHRENIPSYAYAVVVTRGHRHDLDALRALAARDLRYLGLIGSRAKVTRIFEALLEESMPAECLKRVHAPIGLDIGAVTPQEIAVSILAELIAVKYGKTNRDNAESTVSSLRWTPKSVETNL</sequence>
<dbReference type="InterPro" id="IPR036188">
    <property type="entry name" value="FAD/NAD-bd_sf"/>
</dbReference>
<evidence type="ECO:0000259" key="2">
    <source>
        <dbReference type="Pfam" id="PF13478"/>
    </source>
</evidence>
<evidence type="ECO:0000313" key="3">
    <source>
        <dbReference type="EMBL" id="SUZ90285.1"/>
    </source>
</evidence>
<dbReference type="EMBL" id="UINC01001881">
    <property type="protein sequence ID" value="SUZ90285.1"/>
    <property type="molecule type" value="Genomic_DNA"/>
</dbReference>
<feature type="domain" description="XdhC- CoxI" evidence="1">
    <location>
        <begin position="13"/>
        <end position="78"/>
    </location>
</feature>
<dbReference type="SUPFAM" id="SSF51905">
    <property type="entry name" value="FAD/NAD(P)-binding domain"/>
    <property type="match status" value="1"/>
</dbReference>
<dbReference type="PANTHER" id="PTHR30388:SF6">
    <property type="entry name" value="XANTHINE DEHYDROGENASE SUBUNIT A-RELATED"/>
    <property type="match status" value="1"/>
</dbReference>
<organism evidence="3">
    <name type="scientific">marine metagenome</name>
    <dbReference type="NCBI Taxonomy" id="408172"/>
    <lineage>
        <taxon>unclassified sequences</taxon>
        <taxon>metagenomes</taxon>
        <taxon>ecological metagenomes</taxon>
    </lineage>
</organism>
<dbReference type="InterPro" id="IPR052698">
    <property type="entry name" value="MoCofactor_Util/Proc"/>
</dbReference>
<gene>
    <name evidence="3" type="ORF">METZ01_LOCUS43139</name>
</gene>
<dbReference type="AlphaFoldDB" id="A0A381REQ5"/>
<evidence type="ECO:0000259" key="1">
    <source>
        <dbReference type="Pfam" id="PF02625"/>
    </source>
</evidence>
<accession>A0A381REQ5</accession>
<dbReference type="PANTHER" id="PTHR30388">
    <property type="entry name" value="ALDEHYDE OXIDOREDUCTASE MOLYBDENUM COFACTOR ASSEMBLY PROTEIN"/>
    <property type="match status" value="1"/>
</dbReference>
<protein>
    <recommendedName>
        <fullName evidence="4">Xanthine dehydrogenase</fullName>
    </recommendedName>
</protein>
<dbReference type="Gene3D" id="3.40.50.720">
    <property type="entry name" value="NAD(P)-binding Rossmann-like Domain"/>
    <property type="match status" value="1"/>
</dbReference>
<dbReference type="InterPro" id="IPR003777">
    <property type="entry name" value="XdhC_CoxI"/>
</dbReference>
<evidence type="ECO:0008006" key="4">
    <source>
        <dbReference type="Google" id="ProtNLM"/>
    </source>
</evidence>
<proteinExistence type="predicted"/>